<evidence type="ECO:0008006" key="3">
    <source>
        <dbReference type="Google" id="ProtNLM"/>
    </source>
</evidence>
<dbReference type="EMBL" id="JBIAXI010000001">
    <property type="protein sequence ID" value="MFF4771339.1"/>
    <property type="molecule type" value="Genomic_DNA"/>
</dbReference>
<proteinExistence type="predicted"/>
<gene>
    <name evidence="1" type="ORF">ACFY05_00615</name>
</gene>
<organism evidence="1 2">
    <name type="scientific">Microtetraspora fusca</name>
    <dbReference type="NCBI Taxonomy" id="1997"/>
    <lineage>
        <taxon>Bacteria</taxon>
        <taxon>Bacillati</taxon>
        <taxon>Actinomycetota</taxon>
        <taxon>Actinomycetes</taxon>
        <taxon>Streptosporangiales</taxon>
        <taxon>Streptosporangiaceae</taxon>
        <taxon>Microtetraspora</taxon>
    </lineage>
</organism>
<sequence length="168" mass="18951">MATMDRETLLELVRNRPLLAVELLWAALSMSDGQPIDVEALLRRPPSTGHGSTDEPALAARYRKLMSEARRSRAQSGSIRCEGLRAFLHARISEGLGQAHRSADAGEPGWRKAERDLAAKRDRVSFLESVLVNELYLSVEEHAQAEHLLKLEASAYDWHAHYQDDWRP</sequence>
<keyword evidence="2" id="KW-1185">Reference proteome</keyword>
<name>A0ABW6V0B0_MICFU</name>
<reference evidence="1 2" key="1">
    <citation type="submission" date="2024-10" db="EMBL/GenBank/DDBJ databases">
        <title>The Natural Products Discovery Center: Release of the First 8490 Sequenced Strains for Exploring Actinobacteria Biosynthetic Diversity.</title>
        <authorList>
            <person name="Kalkreuter E."/>
            <person name="Kautsar S.A."/>
            <person name="Yang D."/>
            <person name="Bader C.D."/>
            <person name="Teijaro C.N."/>
            <person name="Fluegel L."/>
            <person name="Davis C.M."/>
            <person name="Simpson J.R."/>
            <person name="Lauterbach L."/>
            <person name="Steele A.D."/>
            <person name="Gui C."/>
            <person name="Meng S."/>
            <person name="Li G."/>
            <person name="Viehrig K."/>
            <person name="Ye F."/>
            <person name="Su P."/>
            <person name="Kiefer A.F."/>
            <person name="Nichols A."/>
            <person name="Cepeda A.J."/>
            <person name="Yan W."/>
            <person name="Fan B."/>
            <person name="Jiang Y."/>
            <person name="Adhikari A."/>
            <person name="Zheng C.-J."/>
            <person name="Schuster L."/>
            <person name="Cowan T.M."/>
            <person name="Smanski M.J."/>
            <person name="Chevrette M.G."/>
            <person name="De Carvalho L.P.S."/>
            <person name="Shen B."/>
        </authorList>
    </citation>
    <scope>NUCLEOTIDE SEQUENCE [LARGE SCALE GENOMIC DNA]</scope>
    <source>
        <strain evidence="1 2">NPDC001281</strain>
    </source>
</reference>
<protein>
    <recommendedName>
        <fullName evidence="3">DUF4254 domain-containing protein</fullName>
    </recommendedName>
</protein>
<accession>A0ABW6V0B0</accession>
<comment type="caution">
    <text evidence="1">The sequence shown here is derived from an EMBL/GenBank/DDBJ whole genome shotgun (WGS) entry which is preliminary data.</text>
</comment>
<evidence type="ECO:0000313" key="2">
    <source>
        <dbReference type="Proteomes" id="UP001602119"/>
    </source>
</evidence>
<dbReference type="Proteomes" id="UP001602119">
    <property type="component" value="Unassembled WGS sequence"/>
</dbReference>
<dbReference type="RefSeq" id="WP_387339990.1">
    <property type="nucleotide sequence ID" value="NZ_JBIAXI010000001.1"/>
</dbReference>
<evidence type="ECO:0000313" key="1">
    <source>
        <dbReference type="EMBL" id="MFF4771339.1"/>
    </source>
</evidence>